<dbReference type="RefSeq" id="WP_044842577.1">
    <property type="nucleotide sequence ID" value="NZ_CP059733.1"/>
</dbReference>
<keyword evidence="2" id="KW-1185">Reference proteome</keyword>
<name>A0AAF0C967_9GAMM</name>
<evidence type="ECO:0000313" key="1">
    <source>
        <dbReference type="EMBL" id="WDE07182.1"/>
    </source>
</evidence>
<gene>
    <name evidence="1" type="ORF">SG34_009965</name>
</gene>
<protein>
    <submittedName>
        <fullName evidence="1">Uncharacterized protein</fullName>
    </submittedName>
</protein>
<dbReference type="KEGG" id="tvd:SG34_009965"/>
<reference evidence="1 2" key="1">
    <citation type="journal article" date="2015" name="Genome Announc.">
        <title>Draft Genome Sequences of Marine Isolates of Thalassomonas viridans and Thalassomonas actiniarum.</title>
        <authorList>
            <person name="Olonade I."/>
            <person name="van Zyl L.J."/>
            <person name="Trindade M."/>
        </authorList>
    </citation>
    <scope>NUCLEOTIDE SEQUENCE [LARGE SCALE GENOMIC DNA]</scope>
    <source>
        <strain evidence="1 2">XOM25</strain>
    </source>
</reference>
<dbReference type="AlphaFoldDB" id="A0AAF0C967"/>
<sequence length="59" mass="6659">MFKTWTETRRENLLSGKELDRKNVVQVAAGTKQSTQEQPHQQLPVAVVLFSGDAIHPNQ</sequence>
<evidence type="ECO:0000313" key="2">
    <source>
        <dbReference type="Proteomes" id="UP000032352"/>
    </source>
</evidence>
<accession>A0AAF0C967</accession>
<reference evidence="1 2" key="2">
    <citation type="journal article" date="2022" name="Mar. Drugs">
        <title>Bioassay-Guided Fractionation Leads to the Detection of Cholic Acid Generated by the Rare Thalassomonas sp.</title>
        <authorList>
            <person name="Pheiffer F."/>
            <person name="Schneider Y.K."/>
            <person name="Hansen E.H."/>
            <person name="Andersen J.H."/>
            <person name="Isaksson J."/>
            <person name="Busche T."/>
            <person name="R C."/>
            <person name="Kalinowski J."/>
            <person name="Zyl L.V."/>
            <person name="Trindade M."/>
        </authorList>
    </citation>
    <scope>NUCLEOTIDE SEQUENCE [LARGE SCALE GENOMIC DNA]</scope>
    <source>
        <strain evidence="1 2">XOM25</strain>
    </source>
</reference>
<dbReference type="Proteomes" id="UP000032352">
    <property type="component" value="Chromosome"/>
</dbReference>
<organism evidence="1 2">
    <name type="scientific">Thalassomonas viridans</name>
    <dbReference type="NCBI Taxonomy" id="137584"/>
    <lineage>
        <taxon>Bacteria</taxon>
        <taxon>Pseudomonadati</taxon>
        <taxon>Pseudomonadota</taxon>
        <taxon>Gammaproteobacteria</taxon>
        <taxon>Alteromonadales</taxon>
        <taxon>Colwelliaceae</taxon>
        <taxon>Thalassomonas</taxon>
    </lineage>
</organism>
<dbReference type="EMBL" id="CP059733">
    <property type="protein sequence ID" value="WDE07182.1"/>
    <property type="molecule type" value="Genomic_DNA"/>
</dbReference>
<proteinExistence type="predicted"/>